<dbReference type="Pfam" id="PF11706">
    <property type="entry name" value="zf-CGNR"/>
    <property type="match status" value="1"/>
</dbReference>
<dbReference type="Pfam" id="PF07336">
    <property type="entry name" value="ABATE"/>
    <property type="match status" value="1"/>
</dbReference>
<organism evidence="2 3">
    <name type="scientific">Isoptericola cucumis</name>
    <dbReference type="NCBI Taxonomy" id="1776856"/>
    <lineage>
        <taxon>Bacteria</taxon>
        <taxon>Bacillati</taxon>
        <taxon>Actinomycetota</taxon>
        <taxon>Actinomycetes</taxon>
        <taxon>Micrococcales</taxon>
        <taxon>Promicromonosporaceae</taxon>
        <taxon>Isoptericola</taxon>
    </lineage>
</organism>
<dbReference type="SUPFAM" id="SSF160904">
    <property type="entry name" value="Jann2411-like"/>
    <property type="match status" value="1"/>
</dbReference>
<protein>
    <recommendedName>
        <fullName evidence="1">Zinc finger CGNR domain-containing protein</fullName>
    </recommendedName>
</protein>
<evidence type="ECO:0000259" key="1">
    <source>
        <dbReference type="Pfam" id="PF11706"/>
    </source>
</evidence>
<gene>
    <name evidence="2" type="ORF">GCM10007368_09320</name>
</gene>
<dbReference type="Proteomes" id="UP000632535">
    <property type="component" value="Unassembled WGS sequence"/>
</dbReference>
<accession>A0ABQ2B255</accession>
<comment type="caution">
    <text evidence="2">The sequence shown here is derived from an EMBL/GenBank/DDBJ whole genome shotgun (WGS) entry which is preliminary data.</text>
</comment>
<dbReference type="InterPro" id="IPR021005">
    <property type="entry name" value="Znf_CGNR"/>
</dbReference>
<feature type="domain" description="Zinc finger CGNR" evidence="1">
    <location>
        <begin position="154"/>
        <end position="194"/>
    </location>
</feature>
<dbReference type="Gene3D" id="1.10.3300.10">
    <property type="entry name" value="Jann2411-like domain"/>
    <property type="match status" value="1"/>
</dbReference>
<dbReference type="RefSeq" id="WP_188522513.1">
    <property type="nucleotide sequence ID" value="NZ_BMDG01000003.1"/>
</dbReference>
<keyword evidence="3" id="KW-1185">Reference proteome</keyword>
<evidence type="ECO:0000313" key="3">
    <source>
        <dbReference type="Proteomes" id="UP000632535"/>
    </source>
</evidence>
<name>A0ABQ2B255_9MICO</name>
<evidence type="ECO:0000313" key="2">
    <source>
        <dbReference type="EMBL" id="GGI06072.1"/>
    </source>
</evidence>
<dbReference type="InterPro" id="IPR023286">
    <property type="entry name" value="ABATE_dom_sf"/>
</dbReference>
<proteinExistence type="predicted"/>
<dbReference type="PANTHER" id="PTHR35525">
    <property type="entry name" value="BLL6575 PROTEIN"/>
    <property type="match status" value="1"/>
</dbReference>
<reference evidence="3" key="1">
    <citation type="journal article" date="2019" name="Int. J. Syst. Evol. Microbiol.">
        <title>The Global Catalogue of Microorganisms (GCM) 10K type strain sequencing project: providing services to taxonomists for standard genome sequencing and annotation.</title>
        <authorList>
            <consortium name="The Broad Institute Genomics Platform"/>
            <consortium name="The Broad Institute Genome Sequencing Center for Infectious Disease"/>
            <person name="Wu L."/>
            <person name="Ma J."/>
        </authorList>
    </citation>
    <scope>NUCLEOTIDE SEQUENCE [LARGE SCALE GENOMIC DNA]</scope>
    <source>
        <strain evidence="3">CCM 8653</strain>
    </source>
</reference>
<dbReference type="InterPro" id="IPR010852">
    <property type="entry name" value="ABATE"/>
</dbReference>
<sequence>MTTTPAIPSVLLTEPLALDLVNTRLYLTDSDTWMDVLDGREQRDAWLGALAPRLDIGAEDAAAVTDGDAEALKAVREHAAAAVEPARHGRKPPARALSGLNEAVRAAPATVHARWDGASVTAEPRRAGSLATRLAATFAEETVQLLATPDILDVRRCDAPACVMLFLPRNPRRRWCTPNICGNRARVARYYLRHKAPRASDSLS</sequence>
<dbReference type="PANTHER" id="PTHR35525:SF3">
    <property type="entry name" value="BLL6575 PROTEIN"/>
    <property type="match status" value="1"/>
</dbReference>
<dbReference type="EMBL" id="BMDG01000003">
    <property type="protein sequence ID" value="GGI06072.1"/>
    <property type="molecule type" value="Genomic_DNA"/>
</dbReference>